<dbReference type="Proteomes" id="UP000182334">
    <property type="component" value="Chromosome I"/>
</dbReference>
<dbReference type="OrthoDB" id="3981148at2759"/>
<dbReference type="Pfam" id="PF16679">
    <property type="entry name" value="CDT1_C"/>
    <property type="match status" value="1"/>
</dbReference>
<feature type="compositionally biased region" description="Low complexity" evidence="3">
    <location>
        <begin position="155"/>
        <end position="178"/>
    </location>
</feature>
<proteinExistence type="inferred from homology"/>
<dbReference type="InterPro" id="IPR032054">
    <property type="entry name" value="Cdt1_C"/>
</dbReference>
<organism evidence="5 6">
    <name type="scientific">Sungouiella intermedia</name>
    <dbReference type="NCBI Taxonomy" id="45354"/>
    <lineage>
        <taxon>Eukaryota</taxon>
        <taxon>Fungi</taxon>
        <taxon>Dikarya</taxon>
        <taxon>Ascomycota</taxon>
        <taxon>Saccharomycotina</taxon>
        <taxon>Pichiomycetes</taxon>
        <taxon>Metschnikowiaceae</taxon>
        <taxon>Sungouiella</taxon>
    </lineage>
</organism>
<feature type="domain" description="DNA replication factor Cdt1 C-terminal" evidence="4">
    <location>
        <begin position="206"/>
        <end position="301"/>
    </location>
</feature>
<dbReference type="STRING" id="45354.A0A1L0D4W7"/>
<evidence type="ECO:0000256" key="1">
    <source>
        <dbReference type="ARBA" id="ARBA00008356"/>
    </source>
</evidence>
<dbReference type="InterPro" id="IPR038090">
    <property type="entry name" value="Cdt1_C_WH_dom_sf"/>
</dbReference>
<feature type="region of interest" description="Disordered" evidence="3">
    <location>
        <begin position="139"/>
        <end position="179"/>
    </location>
</feature>
<evidence type="ECO:0000313" key="5">
    <source>
        <dbReference type="EMBL" id="SGZ46641.1"/>
    </source>
</evidence>
<name>A0A1L0D4W7_9ASCO</name>
<reference evidence="5 6" key="1">
    <citation type="submission" date="2016-10" db="EMBL/GenBank/DDBJ databases">
        <authorList>
            <person name="de Groot N.N."/>
        </authorList>
    </citation>
    <scope>NUCLEOTIDE SEQUENCE [LARGE SCALE GENOMIC DNA]</scope>
    <source>
        <strain evidence="5 6">CBS 141442</strain>
    </source>
</reference>
<evidence type="ECO:0000259" key="4">
    <source>
        <dbReference type="Pfam" id="PF16679"/>
    </source>
</evidence>
<evidence type="ECO:0000256" key="3">
    <source>
        <dbReference type="SAM" id="MobiDB-lite"/>
    </source>
</evidence>
<dbReference type="AlphaFoldDB" id="A0A1L0D4W7"/>
<keyword evidence="2" id="KW-0131">Cell cycle</keyword>
<dbReference type="EMBL" id="LT635756">
    <property type="protein sequence ID" value="SGZ46641.1"/>
    <property type="molecule type" value="Genomic_DNA"/>
</dbReference>
<comment type="similarity">
    <text evidence="1">Belongs to the Cdt1 family.</text>
</comment>
<keyword evidence="6" id="KW-1185">Reference proteome</keyword>
<sequence>MQNGLAALFSAIDTVLSLHYASSITTPKLNDVCARATSMCGKRITSSTLEAILAYFPQAYKIISYGRNSYDYAITVPSGMLVMKFGMQLPLRSAEFDRLLKSTESPNPVTLASIAIVETPLVSPVKSSGRSLNALEESLPKSLMGENNDDPSTNPSSPTKLTLKSSPTKRSSPTKVSKASLLRNDASKFQFKEKIAAVEASKSGLSLLERIRLKEKQLKSQETPEARYHDQVLGKMPAVYDVIYELAPVASLGPKSHSFSLPKVISIVQDSFTFNIADTEVLDVIRELESRLGPEKLHILERGGVHAIKVFQLDRNTDLSLIR</sequence>
<gene>
    <name evidence="5" type="ORF">SAMEA4029010_CIC11G00000002918</name>
</gene>
<evidence type="ECO:0000313" key="6">
    <source>
        <dbReference type="Proteomes" id="UP000182334"/>
    </source>
</evidence>
<evidence type="ECO:0000256" key="2">
    <source>
        <dbReference type="ARBA" id="ARBA00023306"/>
    </source>
</evidence>
<accession>A0A1L0D4W7</accession>
<protein>
    <submittedName>
        <fullName evidence="5">CIC11C00000002918</fullName>
    </submittedName>
</protein>
<dbReference type="Gene3D" id="1.10.10.1420">
    <property type="entry name" value="DNA replication factor Cdt1, C-terminal WH domain"/>
    <property type="match status" value="1"/>
</dbReference>